<dbReference type="InterPro" id="IPR002645">
    <property type="entry name" value="STAS_dom"/>
</dbReference>
<reference evidence="2 3" key="1">
    <citation type="submission" date="2016-11" db="EMBL/GenBank/DDBJ databases">
        <authorList>
            <person name="Jaros S."/>
            <person name="Januszkiewicz K."/>
            <person name="Wedrychowicz H."/>
        </authorList>
    </citation>
    <scope>NUCLEOTIDE SEQUENCE [LARGE SCALE GENOMIC DNA]</scope>
    <source>
        <strain evidence="2 3">DSM 17737</strain>
    </source>
</reference>
<dbReference type="AlphaFoldDB" id="A0A1N6G385"/>
<proteinExistence type="predicted"/>
<dbReference type="CDD" id="cd07043">
    <property type="entry name" value="STAS_anti-anti-sigma_factors"/>
    <property type="match status" value="1"/>
</dbReference>
<dbReference type="EMBL" id="FSRE01000003">
    <property type="protein sequence ID" value="SIO01999.1"/>
    <property type="molecule type" value="Genomic_DNA"/>
</dbReference>
<organism evidence="2 3">
    <name type="scientific">Sulfurivirga caldicuralii</name>
    <dbReference type="NCBI Taxonomy" id="364032"/>
    <lineage>
        <taxon>Bacteria</taxon>
        <taxon>Pseudomonadati</taxon>
        <taxon>Pseudomonadota</taxon>
        <taxon>Gammaproteobacteria</taxon>
        <taxon>Thiotrichales</taxon>
        <taxon>Piscirickettsiaceae</taxon>
        <taxon>Sulfurivirga</taxon>
    </lineage>
</organism>
<dbReference type="PROSITE" id="PS50801">
    <property type="entry name" value="STAS"/>
    <property type="match status" value="1"/>
</dbReference>
<name>A0A1N6G385_9GAMM</name>
<dbReference type="InterPro" id="IPR036513">
    <property type="entry name" value="STAS_dom_sf"/>
</dbReference>
<dbReference type="Gene3D" id="3.30.750.24">
    <property type="entry name" value="STAS domain"/>
    <property type="match status" value="1"/>
</dbReference>
<protein>
    <submittedName>
        <fullName evidence="2">ABC-type transporter Mla maintaining outer membrane lipid asymmetry, MlaB component, contains STAS domain</fullName>
    </submittedName>
</protein>
<dbReference type="InterPro" id="IPR058548">
    <property type="entry name" value="MlaB-like_STAS"/>
</dbReference>
<evidence type="ECO:0000313" key="3">
    <source>
        <dbReference type="Proteomes" id="UP000198461"/>
    </source>
</evidence>
<evidence type="ECO:0000259" key="1">
    <source>
        <dbReference type="PROSITE" id="PS50801"/>
    </source>
</evidence>
<accession>A0A1N6G385</accession>
<sequence length="110" mass="12078">MRSPRKTMASEPVRNQLAQVADRLYVSGPLTLETVPSLYAALQNLSPPLRRVDLQAVERVDSSALAWLLALCPLAGGGSPTFENPPENLRTLARLYELDFLRFSPSEPAS</sequence>
<dbReference type="SUPFAM" id="SSF52091">
    <property type="entry name" value="SpoIIaa-like"/>
    <property type="match status" value="1"/>
</dbReference>
<dbReference type="Pfam" id="PF13466">
    <property type="entry name" value="STAS_2"/>
    <property type="match status" value="1"/>
</dbReference>
<feature type="domain" description="STAS" evidence="1">
    <location>
        <begin position="24"/>
        <end position="71"/>
    </location>
</feature>
<keyword evidence="3" id="KW-1185">Reference proteome</keyword>
<dbReference type="RefSeq" id="WP_084188272.1">
    <property type="nucleotide sequence ID" value="NZ_FSRE01000003.1"/>
</dbReference>
<gene>
    <name evidence="2" type="ORF">SAMN05443662_1173</name>
</gene>
<dbReference type="Proteomes" id="UP000198461">
    <property type="component" value="Unassembled WGS sequence"/>
</dbReference>
<evidence type="ECO:0000313" key="2">
    <source>
        <dbReference type="EMBL" id="SIO01999.1"/>
    </source>
</evidence>
<dbReference type="STRING" id="364032.SAMN05443662_1173"/>